<dbReference type="AlphaFoldDB" id="A0A0K6IY49"/>
<sequence>MSYGLKPTIRERVLHTHWKACVEAIRDRFPALSPRLAAIVLGYAVDGRLPPAWDTEEIARKIGIPPGNFSELMPEIHRIVEKAAEKPPVNLPSTKAGSSGHRRWALALALVTLSLTGVVLADQNGAFQEGKSLGGSVNPSAFSGIKNGSAADKIPAYGTNPPETQFFQGGRGNLSGPGVAKIQNCATAAPDSDPIKRQECEAVNFMARNPQIRPQFNITKNDPMILAAKHARDNAEEFFKSLGINGGTGSGSQCTTRVETTPAQYSTETCSSFKEVNEQQCTMGRLVNIDTDSNFQCDQTINAYETLKCRRGTNVTCTGGGTGCAPSGIKMDSVSVSGFGTAVMIPAGGGYWDLTFGTITSSGDRIENYFKGNKYEIYESNINFTVVDKNSIAEMKLFYVEYDDHVALWINGNLVYSTTGGYKLDKCTLEFGLHGVDDGVHGCSRNYWEGGGNKYSPISINLQPYLYNGNNNIKIRLAVGKNGETMFKLRTLAYCPVTCSVSTRNDCAALEERAR</sequence>
<protein>
    <submittedName>
        <fullName evidence="1">Uncharacterized protein</fullName>
    </submittedName>
</protein>
<evidence type="ECO:0000313" key="2">
    <source>
        <dbReference type="Proteomes" id="UP000182108"/>
    </source>
</evidence>
<gene>
    <name evidence="1" type="ORF">Ga0061068_11715</name>
</gene>
<evidence type="ECO:0000313" key="1">
    <source>
        <dbReference type="EMBL" id="CUB08013.1"/>
    </source>
</evidence>
<reference evidence="2" key="1">
    <citation type="submission" date="2015-08" db="EMBL/GenBank/DDBJ databases">
        <authorList>
            <person name="Babu N.S."/>
            <person name="Beckwith C.J."/>
            <person name="Beseler K.G."/>
            <person name="Brison A."/>
            <person name="Carone J.V."/>
            <person name="Caskin T.P."/>
            <person name="Diamond M."/>
            <person name="Durham M.E."/>
            <person name="Foxe J.M."/>
            <person name="Go M."/>
            <person name="Henderson B.A."/>
            <person name="Jones I.B."/>
            <person name="McGettigan J.A."/>
            <person name="Micheletti S.J."/>
            <person name="Nasrallah M.E."/>
            <person name="Ortiz D."/>
            <person name="Piller C.R."/>
            <person name="Privatt S.R."/>
            <person name="Schneider S.L."/>
            <person name="Sharp S."/>
            <person name="Smith T.C."/>
            <person name="Stanton J.D."/>
            <person name="Ullery H.E."/>
            <person name="Wilson R.J."/>
            <person name="Serrano M.G."/>
            <person name="Buck G."/>
            <person name="Lee V."/>
            <person name="Wang Y."/>
            <person name="Carvalho R."/>
            <person name="Voegtly L."/>
            <person name="Shi R."/>
            <person name="Duckworth R."/>
            <person name="Johnson A."/>
            <person name="Loviza R."/>
            <person name="Walstead R."/>
            <person name="Shah Z."/>
            <person name="Kiflezghi M."/>
            <person name="Wade K."/>
            <person name="Ball S.L."/>
            <person name="Bradley K.W."/>
            <person name="Asai D.J."/>
            <person name="Bowman C.A."/>
            <person name="Russell D.A."/>
            <person name="Pope W.H."/>
            <person name="Jacobs-Sera D."/>
            <person name="Hendrix R.W."/>
            <person name="Hatfull G.F."/>
        </authorList>
    </citation>
    <scope>NUCLEOTIDE SEQUENCE [LARGE SCALE GENOMIC DNA]</scope>
    <source>
        <strain evidence="2">JCM 19170</strain>
    </source>
</reference>
<proteinExistence type="predicted"/>
<accession>A0A0K6IY49</accession>
<dbReference type="EMBL" id="CYHH01000017">
    <property type="protein sequence ID" value="CUB08013.1"/>
    <property type="molecule type" value="Genomic_DNA"/>
</dbReference>
<name>A0A0K6IY49_9PROT</name>
<dbReference type="Proteomes" id="UP000182108">
    <property type="component" value="Unassembled WGS sequence"/>
</dbReference>
<keyword evidence="2" id="KW-1185">Reference proteome</keyword>
<organism evidence="1 2">
    <name type="scientific">Tepidiphilus thermophilus</name>
    <dbReference type="NCBI Taxonomy" id="876478"/>
    <lineage>
        <taxon>Bacteria</taxon>
        <taxon>Pseudomonadati</taxon>
        <taxon>Pseudomonadota</taxon>
        <taxon>Hydrogenophilia</taxon>
        <taxon>Hydrogenophilales</taxon>
        <taxon>Hydrogenophilaceae</taxon>
        <taxon>Tepidiphilus</taxon>
    </lineage>
</organism>